<dbReference type="InterPro" id="IPR036514">
    <property type="entry name" value="SGNH_hydro_sf"/>
</dbReference>
<feature type="signal peptide" evidence="3">
    <location>
        <begin position="1"/>
        <end position="21"/>
    </location>
</feature>
<evidence type="ECO:0000256" key="1">
    <source>
        <dbReference type="ARBA" id="ARBA00022801"/>
    </source>
</evidence>
<proteinExistence type="predicted"/>
<reference evidence="6 7" key="1">
    <citation type="submission" date="2019-02" db="EMBL/GenBank/DDBJ databases">
        <title>Deep-cultivation of Planctomycetes and their phenomic and genomic characterization uncovers novel biology.</title>
        <authorList>
            <person name="Wiegand S."/>
            <person name="Jogler M."/>
            <person name="Boedeker C."/>
            <person name="Pinto D."/>
            <person name="Vollmers J."/>
            <person name="Rivas-Marin E."/>
            <person name="Kohn T."/>
            <person name="Peeters S.H."/>
            <person name="Heuer A."/>
            <person name="Rast P."/>
            <person name="Oberbeckmann S."/>
            <person name="Bunk B."/>
            <person name="Jeske O."/>
            <person name="Meyerdierks A."/>
            <person name="Storesund J.E."/>
            <person name="Kallscheuer N."/>
            <person name="Luecker S."/>
            <person name="Lage O.M."/>
            <person name="Pohl T."/>
            <person name="Merkel B.J."/>
            <person name="Hornburger P."/>
            <person name="Mueller R.-W."/>
            <person name="Bruemmer F."/>
            <person name="Labrenz M."/>
            <person name="Spormann A.M."/>
            <person name="Op den Camp H."/>
            <person name="Overmann J."/>
            <person name="Amann R."/>
            <person name="Jetten M.S.M."/>
            <person name="Mascher T."/>
            <person name="Medema M.H."/>
            <person name="Devos D.P."/>
            <person name="Kaster A.-K."/>
            <person name="Ovreas L."/>
            <person name="Rohde M."/>
            <person name="Galperin M.Y."/>
            <person name="Jogler C."/>
        </authorList>
    </citation>
    <scope>NUCLEOTIDE SEQUENCE [LARGE SCALE GENOMIC DNA]</scope>
    <source>
        <strain evidence="6 7">SV_7m_r</strain>
    </source>
</reference>
<feature type="domain" description="Sialate O-acetylesterase" evidence="5">
    <location>
        <begin position="105"/>
        <end position="293"/>
    </location>
</feature>
<dbReference type="PANTHER" id="PTHR22901:SF0">
    <property type="entry name" value="SIALATE O-ACETYLESTERASE"/>
    <property type="match status" value="1"/>
</dbReference>
<dbReference type="EMBL" id="CP036272">
    <property type="protein sequence ID" value="QDT59358.1"/>
    <property type="molecule type" value="Genomic_DNA"/>
</dbReference>
<evidence type="ECO:0000313" key="7">
    <source>
        <dbReference type="Proteomes" id="UP000315003"/>
    </source>
</evidence>
<gene>
    <name evidence="6" type="ORF">SV7mr_18650</name>
</gene>
<dbReference type="Gene3D" id="2.60.40.10">
    <property type="entry name" value="Immunoglobulins"/>
    <property type="match status" value="1"/>
</dbReference>
<evidence type="ECO:0000259" key="4">
    <source>
        <dbReference type="Pfam" id="PF00144"/>
    </source>
</evidence>
<dbReference type="PANTHER" id="PTHR22901">
    <property type="entry name" value="SIALATE O-ACETYLESTERASE"/>
    <property type="match status" value="1"/>
</dbReference>
<keyword evidence="1" id="KW-0378">Hydrolase</keyword>
<feature type="chain" id="PRO_5022065845" evidence="3">
    <location>
        <begin position="22"/>
        <end position="888"/>
    </location>
</feature>
<dbReference type="RefSeq" id="WP_419188291.1">
    <property type="nucleotide sequence ID" value="NZ_CP036272.1"/>
</dbReference>
<dbReference type="Gene3D" id="3.40.710.10">
    <property type="entry name" value="DD-peptidase/beta-lactamase superfamily"/>
    <property type="match status" value="1"/>
</dbReference>
<organism evidence="6 7">
    <name type="scientific">Stieleria bergensis</name>
    <dbReference type="NCBI Taxonomy" id="2528025"/>
    <lineage>
        <taxon>Bacteria</taxon>
        <taxon>Pseudomonadati</taxon>
        <taxon>Planctomycetota</taxon>
        <taxon>Planctomycetia</taxon>
        <taxon>Pirellulales</taxon>
        <taxon>Pirellulaceae</taxon>
        <taxon>Stieleria</taxon>
    </lineage>
</organism>
<dbReference type="Pfam" id="PF03629">
    <property type="entry name" value="SASA"/>
    <property type="match status" value="1"/>
</dbReference>
<sequence length="888" mass="98534" precursor="true">MKLNSLLVALLFAFMPVTALADVVLPTIFSSNMVLQRELTVPIWGTADPGENVTVRFAGQVKRTKADSDGKWMVRLEPLATSSQEQTLQVEGNNRLELSGVLVGEVWLCSGQSNMADSFNSSKNRFIEPESFEQGLSRMRVSTRHGWTGIDEKTQRSISRVGFYFGEKLYRELDVPVGLILRYNSGTPIQAWIPHDESEVIRKRLGIPEGWNDVQENRNPGVQFTDKIQPIVPVCFRGVIWYQGERNAKAQTGYEYRELLPFMIENWRGLFASRSGTPERKFPFYYVQVPTQDAKGEWPWLRDAMRRALATTSNTGMAVFYDHGPSLHPHEKRYAGERLALWALAKDYGRSDLQYSGPLLKSVEYRGKTAVLSFDHVAGGLSNPAGDDSSLDFFEVAGDDGKYVPANASIDGDQVLVTSPQVSHPKFVRYLFRKPEPDPTISLVNSAGLPASSFMTDDFKPARESIDQGVPKRGVNETEWLPRRTSRQARTAAPPASSKTSSPDEPLTAEDVVAITEANGLAPEVTDLSSDDVSFAKEQHLADLKQPFIDIAPEDRGDGIEVGQIGLDSGKKDLVLALAQEIAAGQHGEIDSLLIHHDGRLIFESYYRRGRANYPHYQMSITKSYTALALGRAIELGYLKMSDLDRPVLEYLMEIDQSKLAEGCETITINDALNMHSGIRVDKATVDKLRRTQGVLKGQGQIQAYLEHTAPITSQSKQYKYQSSDPSIVMQVLETVVPGTAKEFINGELLGPLGISNFGWQDDVSGLPKSAAGSSMRSRDMVKFGMLVQNAGRWDGQQLIPASFIEKATSRIHTNPQDTSYGYFWWRHDADVDGKTYQIKSGRGAGGQFIIMIDELNLIIAITSHNKGMGKMLSTAPQRIIPAINISN</sequence>
<keyword evidence="3" id="KW-0732">Signal</keyword>
<evidence type="ECO:0000313" key="6">
    <source>
        <dbReference type="EMBL" id="QDT59358.1"/>
    </source>
</evidence>
<dbReference type="Pfam" id="PF00144">
    <property type="entry name" value="Beta-lactamase"/>
    <property type="match status" value="1"/>
</dbReference>
<protein>
    <submittedName>
        <fullName evidence="6">Beta-lactamase</fullName>
    </submittedName>
</protein>
<evidence type="ECO:0000259" key="5">
    <source>
        <dbReference type="Pfam" id="PF03629"/>
    </source>
</evidence>
<dbReference type="SUPFAM" id="SSF56601">
    <property type="entry name" value="beta-lactamase/transpeptidase-like"/>
    <property type="match status" value="1"/>
</dbReference>
<feature type="compositionally biased region" description="Low complexity" evidence="2">
    <location>
        <begin position="489"/>
        <end position="503"/>
    </location>
</feature>
<evidence type="ECO:0000256" key="2">
    <source>
        <dbReference type="SAM" id="MobiDB-lite"/>
    </source>
</evidence>
<evidence type="ECO:0000256" key="3">
    <source>
        <dbReference type="SAM" id="SignalP"/>
    </source>
</evidence>
<dbReference type="Gene3D" id="3.40.50.1110">
    <property type="entry name" value="SGNH hydrolase"/>
    <property type="match status" value="1"/>
</dbReference>
<dbReference type="GO" id="GO:0005975">
    <property type="term" value="P:carbohydrate metabolic process"/>
    <property type="evidence" value="ECO:0007669"/>
    <property type="project" value="TreeGrafter"/>
</dbReference>
<accession>A0A517STA2</accession>
<dbReference type="InterPro" id="IPR012338">
    <property type="entry name" value="Beta-lactam/transpept-like"/>
</dbReference>
<name>A0A517STA2_9BACT</name>
<dbReference type="SUPFAM" id="SSF52266">
    <property type="entry name" value="SGNH hydrolase"/>
    <property type="match status" value="1"/>
</dbReference>
<feature type="domain" description="Beta-lactamase-related" evidence="4">
    <location>
        <begin position="592"/>
        <end position="869"/>
    </location>
</feature>
<dbReference type="GO" id="GO:0001681">
    <property type="term" value="F:sialate O-acetylesterase activity"/>
    <property type="evidence" value="ECO:0007669"/>
    <property type="project" value="InterPro"/>
</dbReference>
<keyword evidence="7" id="KW-1185">Reference proteome</keyword>
<dbReference type="InterPro" id="IPR005181">
    <property type="entry name" value="SASA"/>
</dbReference>
<dbReference type="AlphaFoldDB" id="A0A517STA2"/>
<dbReference type="InterPro" id="IPR039329">
    <property type="entry name" value="SIAE"/>
</dbReference>
<dbReference type="InterPro" id="IPR001466">
    <property type="entry name" value="Beta-lactam-related"/>
</dbReference>
<dbReference type="Proteomes" id="UP000315003">
    <property type="component" value="Chromosome"/>
</dbReference>
<feature type="region of interest" description="Disordered" evidence="2">
    <location>
        <begin position="475"/>
        <end position="506"/>
    </location>
</feature>
<dbReference type="InterPro" id="IPR013783">
    <property type="entry name" value="Ig-like_fold"/>
</dbReference>